<protein>
    <recommendedName>
        <fullName evidence="3">adenosine deaminase</fullName>
        <ecNumber evidence="3">3.5.4.4</ecNumber>
    </recommendedName>
</protein>
<feature type="compositionally biased region" description="Polar residues" evidence="7">
    <location>
        <begin position="569"/>
        <end position="578"/>
    </location>
</feature>
<dbReference type="InterPro" id="IPR032466">
    <property type="entry name" value="Metal_Hydrolase"/>
</dbReference>
<dbReference type="GO" id="GO:0046872">
    <property type="term" value="F:metal ion binding"/>
    <property type="evidence" value="ECO:0007669"/>
    <property type="project" value="UniProtKB-KW"/>
</dbReference>
<evidence type="ECO:0000256" key="4">
    <source>
        <dbReference type="ARBA" id="ARBA00022723"/>
    </source>
</evidence>
<gene>
    <name evidence="9" type="ORF">FBZ89_101313</name>
</gene>
<comment type="caution">
    <text evidence="9">The sequence shown here is derived from an EMBL/GenBank/DDBJ whole genome shotgun (WGS) entry which is preliminary data.</text>
</comment>
<reference evidence="9 10" key="1">
    <citation type="submission" date="2019-06" db="EMBL/GenBank/DDBJ databases">
        <title>Genomic Encyclopedia of Type Strains, Phase IV (KMG-V): Genome sequencing to study the core and pangenomes of soil and plant-associated prokaryotes.</title>
        <authorList>
            <person name="Whitman W."/>
        </authorList>
    </citation>
    <scope>NUCLEOTIDE SEQUENCE [LARGE SCALE GENOMIC DNA]</scope>
    <source>
        <strain evidence="9 10">BR 11880</strain>
    </source>
</reference>
<dbReference type="GO" id="GO:0004000">
    <property type="term" value="F:adenosine deaminase activity"/>
    <property type="evidence" value="ECO:0007669"/>
    <property type="project" value="TreeGrafter"/>
</dbReference>
<dbReference type="EC" id="3.5.4.4" evidence="3"/>
<evidence type="ECO:0000259" key="8">
    <source>
        <dbReference type="Pfam" id="PF00962"/>
    </source>
</evidence>
<keyword evidence="4" id="KW-0479">Metal-binding</keyword>
<feature type="region of interest" description="Disordered" evidence="7">
    <location>
        <begin position="558"/>
        <end position="578"/>
    </location>
</feature>
<evidence type="ECO:0000256" key="5">
    <source>
        <dbReference type="ARBA" id="ARBA00022801"/>
    </source>
</evidence>
<name>A0A560FSY4_9PROT</name>
<sequence length="578" mass="61136">MGALRTQMGRTQMGRTQMGRTQAGRTGATRIRTILAAGGLLLLAACAADGGHGDAPAAAPPAPAEAPQTPELRTATLFRHLRADPVRLAMFLRRMPKGADLHNHMSGGIYAENMVDWAAAESACIDPKALVLKPAPCTGGLVPAADARRDVGLYNRLINALSMRNFVAGAESGHDHFFDSFAKFEPALKARVPEMLAEAANRAAASHVLYLELMWSNGMSKAAALAAPLGTPAPGTIPGNDATFEAWRAKVEPGLPAVIAAAKADTDAAEARMRQILRCGTADAQPGCAVSIRYLAQVIRVLPAPQVFAQSLYGYALTAADPRFVGVNLVAPEDNPVTLKDYGLQMRLLGYLGRRMPAANLSLHAGELALGLVPPEDLRDHIRLAVEVAGAKRIGHGVDIGQETDAQHVLKTMADRGVLVEINLTSNDVILGVTGRDHPITAYRAFGVPLALSTDDEGVSRIDLTHEYVRAAETYGLDYATLKTFSRNGLEHAFLPGASLWGAPGQLVASCAADHPGTSPSAACQAFLDQSQKATLQWRLEADFHDFEMAVAAEAESGLWGQGHGPKTTAESLGKSPN</sequence>
<feature type="compositionally biased region" description="Polar residues" evidence="7">
    <location>
        <begin position="8"/>
        <end position="24"/>
    </location>
</feature>
<dbReference type="EMBL" id="VITN01000001">
    <property type="protein sequence ID" value="TWB24687.1"/>
    <property type="molecule type" value="Genomic_DNA"/>
</dbReference>
<feature type="region of interest" description="Disordered" evidence="7">
    <location>
        <begin position="1"/>
        <end position="25"/>
    </location>
</feature>
<accession>A0A560FSY4</accession>
<dbReference type="Pfam" id="PF00962">
    <property type="entry name" value="A_deaminase"/>
    <property type="match status" value="1"/>
</dbReference>
<dbReference type="GO" id="GO:0043103">
    <property type="term" value="P:hypoxanthine salvage"/>
    <property type="evidence" value="ECO:0007669"/>
    <property type="project" value="TreeGrafter"/>
</dbReference>
<dbReference type="InterPro" id="IPR006330">
    <property type="entry name" value="Ado/ade_deaminase"/>
</dbReference>
<organism evidence="9 10">
    <name type="scientific">Nitrospirillum amazonense</name>
    <dbReference type="NCBI Taxonomy" id="28077"/>
    <lineage>
        <taxon>Bacteria</taxon>
        <taxon>Pseudomonadati</taxon>
        <taxon>Pseudomonadota</taxon>
        <taxon>Alphaproteobacteria</taxon>
        <taxon>Rhodospirillales</taxon>
        <taxon>Azospirillaceae</taxon>
        <taxon>Nitrospirillum</taxon>
    </lineage>
</organism>
<dbReference type="SUPFAM" id="SSF51556">
    <property type="entry name" value="Metallo-dependent hydrolases"/>
    <property type="match status" value="1"/>
</dbReference>
<evidence type="ECO:0000313" key="9">
    <source>
        <dbReference type="EMBL" id="TWB24687.1"/>
    </source>
</evidence>
<dbReference type="AlphaFoldDB" id="A0A560FSY4"/>
<comment type="similarity">
    <text evidence="2">Belongs to the metallo-dependent hydrolases superfamily. Adenosine and AMP deaminases family.</text>
</comment>
<keyword evidence="5" id="KW-0378">Hydrolase</keyword>
<comment type="cofactor">
    <cofactor evidence="1">
        <name>Zn(2+)</name>
        <dbReference type="ChEBI" id="CHEBI:29105"/>
    </cofactor>
</comment>
<dbReference type="PANTHER" id="PTHR11409:SF43">
    <property type="entry name" value="ADENOSINE DEAMINASE"/>
    <property type="match status" value="1"/>
</dbReference>
<dbReference type="GO" id="GO:0006154">
    <property type="term" value="P:adenosine catabolic process"/>
    <property type="evidence" value="ECO:0007669"/>
    <property type="project" value="TreeGrafter"/>
</dbReference>
<evidence type="ECO:0000256" key="3">
    <source>
        <dbReference type="ARBA" id="ARBA00012784"/>
    </source>
</evidence>
<keyword evidence="6" id="KW-0862">Zinc</keyword>
<dbReference type="InterPro" id="IPR001365">
    <property type="entry name" value="A_deaminase_dom"/>
</dbReference>
<evidence type="ECO:0000313" key="10">
    <source>
        <dbReference type="Proteomes" id="UP000319859"/>
    </source>
</evidence>
<dbReference type="Gene3D" id="3.20.20.140">
    <property type="entry name" value="Metal-dependent hydrolases"/>
    <property type="match status" value="1"/>
</dbReference>
<evidence type="ECO:0000256" key="7">
    <source>
        <dbReference type="SAM" id="MobiDB-lite"/>
    </source>
</evidence>
<evidence type="ECO:0000256" key="6">
    <source>
        <dbReference type="ARBA" id="ARBA00022833"/>
    </source>
</evidence>
<evidence type="ECO:0000256" key="2">
    <source>
        <dbReference type="ARBA" id="ARBA00006676"/>
    </source>
</evidence>
<evidence type="ECO:0000256" key="1">
    <source>
        <dbReference type="ARBA" id="ARBA00001947"/>
    </source>
</evidence>
<dbReference type="GO" id="GO:0005829">
    <property type="term" value="C:cytosol"/>
    <property type="evidence" value="ECO:0007669"/>
    <property type="project" value="TreeGrafter"/>
</dbReference>
<proteinExistence type="inferred from homology"/>
<dbReference type="PANTHER" id="PTHR11409">
    <property type="entry name" value="ADENOSINE DEAMINASE"/>
    <property type="match status" value="1"/>
</dbReference>
<feature type="domain" description="Adenosine deaminase" evidence="8">
    <location>
        <begin position="271"/>
        <end position="496"/>
    </location>
</feature>
<dbReference type="GO" id="GO:0046103">
    <property type="term" value="P:inosine biosynthetic process"/>
    <property type="evidence" value="ECO:0007669"/>
    <property type="project" value="TreeGrafter"/>
</dbReference>
<dbReference type="Proteomes" id="UP000319859">
    <property type="component" value="Unassembled WGS sequence"/>
</dbReference>